<feature type="compositionally biased region" description="Basic and acidic residues" evidence="1">
    <location>
        <begin position="105"/>
        <end position="144"/>
    </location>
</feature>
<organism evidence="2 3">
    <name type="scientific">Dyella flagellata</name>
    <dbReference type="NCBI Taxonomy" id="1867833"/>
    <lineage>
        <taxon>Bacteria</taxon>
        <taxon>Pseudomonadati</taxon>
        <taxon>Pseudomonadota</taxon>
        <taxon>Gammaproteobacteria</taxon>
        <taxon>Lysobacterales</taxon>
        <taxon>Rhodanobacteraceae</taxon>
        <taxon>Dyella</taxon>
    </lineage>
</organism>
<comment type="caution">
    <text evidence="2">The sequence shown here is derived from an EMBL/GenBank/DDBJ whole genome shotgun (WGS) entry which is preliminary data.</text>
</comment>
<sequence length="153" mass="17143">METPSATLKQMTPFDVCKPSCQPRQGVDSKERPLIHSKELPMNAKSKLVIVGLVIGAAMASGSVLAQTDVPNHPRVNEVNNRLENQQDRIQNGLKNGTMTQAQANHDEAHDANIARRESVDEAKHNGHLTKQEQRNLNRSENHNSKRIYKQKH</sequence>
<evidence type="ECO:0000313" key="2">
    <source>
        <dbReference type="EMBL" id="GLQ89379.1"/>
    </source>
</evidence>
<gene>
    <name evidence="2" type="ORF">GCM10007898_29520</name>
</gene>
<proteinExistence type="predicted"/>
<protein>
    <submittedName>
        <fullName evidence="2">Uncharacterized protein</fullName>
    </submittedName>
</protein>
<keyword evidence="3" id="KW-1185">Reference proteome</keyword>
<name>A0ABQ5XDS8_9GAMM</name>
<dbReference type="Proteomes" id="UP001156627">
    <property type="component" value="Unassembled WGS sequence"/>
</dbReference>
<evidence type="ECO:0000313" key="3">
    <source>
        <dbReference type="Proteomes" id="UP001156627"/>
    </source>
</evidence>
<feature type="compositionally biased region" description="Polar residues" evidence="1">
    <location>
        <begin position="78"/>
        <end position="104"/>
    </location>
</feature>
<dbReference type="EMBL" id="BSOA01000034">
    <property type="protein sequence ID" value="GLQ89379.1"/>
    <property type="molecule type" value="Genomic_DNA"/>
</dbReference>
<evidence type="ECO:0000256" key="1">
    <source>
        <dbReference type="SAM" id="MobiDB-lite"/>
    </source>
</evidence>
<reference evidence="3" key="1">
    <citation type="journal article" date="2019" name="Int. J. Syst. Evol. Microbiol.">
        <title>The Global Catalogue of Microorganisms (GCM) 10K type strain sequencing project: providing services to taxonomists for standard genome sequencing and annotation.</title>
        <authorList>
            <consortium name="The Broad Institute Genomics Platform"/>
            <consortium name="The Broad Institute Genome Sequencing Center for Infectious Disease"/>
            <person name="Wu L."/>
            <person name="Ma J."/>
        </authorList>
    </citation>
    <scope>NUCLEOTIDE SEQUENCE [LARGE SCALE GENOMIC DNA]</scope>
    <source>
        <strain evidence="3">NBRC 111981</strain>
    </source>
</reference>
<accession>A0ABQ5XDS8</accession>
<feature type="region of interest" description="Disordered" evidence="1">
    <location>
        <begin position="69"/>
        <end position="153"/>
    </location>
</feature>